<name>A0A6L3SUT9_9HYPH</name>
<comment type="caution">
    <text evidence="3">The sequence shown here is derived from an EMBL/GenBank/DDBJ whole genome shotgun (WGS) entry which is preliminary data.</text>
</comment>
<dbReference type="OrthoDB" id="5194627at2"/>
<keyword evidence="3" id="KW-0378">Hydrolase</keyword>
<evidence type="ECO:0000259" key="2">
    <source>
        <dbReference type="PROSITE" id="PS51194"/>
    </source>
</evidence>
<dbReference type="Pfam" id="PF04851">
    <property type="entry name" value="ResIII"/>
    <property type="match status" value="1"/>
</dbReference>
<dbReference type="SMART" id="SM00490">
    <property type="entry name" value="HELICc"/>
    <property type="match status" value="1"/>
</dbReference>
<feature type="domain" description="Helicase C-terminal" evidence="2">
    <location>
        <begin position="234"/>
        <end position="380"/>
    </location>
</feature>
<dbReference type="EMBL" id="VZZK01000028">
    <property type="protein sequence ID" value="KAB1076608.1"/>
    <property type="molecule type" value="Genomic_DNA"/>
</dbReference>
<keyword evidence="3" id="KW-0347">Helicase</keyword>
<dbReference type="InterPro" id="IPR006935">
    <property type="entry name" value="Helicase/UvrB_N"/>
</dbReference>
<dbReference type="Proteomes" id="UP000474159">
    <property type="component" value="Unassembled WGS sequence"/>
</dbReference>
<dbReference type="Pfam" id="PF00271">
    <property type="entry name" value="Helicase_C"/>
    <property type="match status" value="1"/>
</dbReference>
<reference evidence="3 4" key="1">
    <citation type="submission" date="2019-09" db="EMBL/GenBank/DDBJ databases">
        <title>YIM 48816 draft genome.</title>
        <authorList>
            <person name="Jiang L."/>
        </authorList>
    </citation>
    <scope>NUCLEOTIDE SEQUENCE [LARGE SCALE GENOMIC DNA]</scope>
    <source>
        <strain evidence="3 4">YIM 48816</strain>
    </source>
</reference>
<keyword evidence="3" id="KW-0067">ATP-binding</keyword>
<dbReference type="PROSITE" id="PS51194">
    <property type="entry name" value="HELICASE_CTER"/>
    <property type="match status" value="1"/>
</dbReference>
<accession>A0A6L3SUT9</accession>
<keyword evidence="3" id="KW-0547">Nucleotide-binding</keyword>
<dbReference type="SUPFAM" id="SSF52540">
    <property type="entry name" value="P-loop containing nucleoside triphosphate hydrolases"/>
    <property type="match status" value="1"/>
</dbReference>
<dbReference type="GO" id="GO:0003677">
    <property type="term" value="F:DNA binding"/>
    <property type="evidence" value="ECO:0007669"/>
    <property type="project" value="InterPro"/>
</dbReference>
<dbReference type="GO" id="GO:0005524">
    <property type="term" value="F:ATP binding"/>
    <property type="evidence" value="ECO:0007669"/>
    <property type="project" value="InterPro"/>
</dbReference>
<evidence type="ECO:0000313" key="3">
    <source>
        <dbReference type="EMBL" id="KAB1076608.1"/>
    </source>
</evidence>
<dbReference type="InterPro" id="IPR050742">
    <property type="entry name" value="Helicase_Restrict-Modif_Enz"/>
</dbReference>
<dbReference type="Gene3D" id="3.40.50.300">
    <property type="entry name" value="P-loop containing nucleotide triphosphate hydrolases"/>
    <property type="match status" value="2"/>
</dbReference>
<dbReference type="GO" id="GO:0016787">
    <property type="term" value="F:hydrolase activity"/>
    <property type="evidence" value="ECO:0007669"/>
    <property type="project" value="InterPro"/>
</dbReference>
<dbReference type="PANTHER" id="PTHR47396">
    <property type="entry name" value="TYPE I RESTRICTION ENZYME ECOKI R PROTEIN"/>
    <property type="match status" value="1"/>
</dbReference>
<evidence type="ECO:0000259" key="1">
    <source>
        <dbReference type="PROSITE" id="PS51192"/>
    </source>
</evidence>
<protein>
    <submittedName>
        <fullName evidence="3">DEAD/DEAH box helicase</fullName>
    </submittedName>
</protein>
<gene>
    <name evidence="3" type="ORF">F6X53_22160</name>
</gene>
<dbReference type="InterPro" id="IPR027417">
    <property type="entry name" value="P-loop_NTPase"/>
</dbReference>
<evidence type="ECO:0000313" key="4">
    <source>
        <dbReference type="Proteomes" id="UP000474159"/>
    </source>
</evidence>
<sequence length="546" mass="59754">MLQLRPYQRASLDALEASWKRGGRNDLIVLPTGAGKALVIAALVRETLAGDPAQRIAIVTHTRELIAQNHQELLAYWPEAPTGLYSAGLGRHEAEAQILFCGIQSVSHRVGEIGACDLVIVDEAHLIPRSAETRYGRFLAALRSLKPDLRVVGLTATPYRLDSGRLDEGAGRVFERIVYEANVGDLIQQAYLSPLVSKATLTALDVSGVGKRGGDYIPSALEAAVNQEWITRAAVEEMVSYGENRRTWLAFCAGLAHAAAVRDAIRRHGFSCETISGETGKRERDRIIRSFRAGQIRCLTSVGVLATGFNVPAVDLIALLRPTQSTGLYVQQVGRALRRAPGKSDALILDYAGLVRMHGPIDIVTARTAAAVKGREGEVRAKPCPGCGALIALNASTCEACWVEPGDGEAEVKHEAAADDELPILSEQALAWIRIRAWSFRRRKQAGLPDCLEIDLRLADDRHHELRLCLEQSGYPREKAVQCWRGFGGGRDAPMTVSEALDRQDDLIRPAAIRIRSQGRLTETIEYRFTDGRAFSDLHRLDDRAA</sequence>
<feature type="domain" description="Helicase ATP-binding" evidence="1">
    <location>
        <begin position="17"/>
        <end position="158"/>
    </location>
</feature>
<dbReference type="PANTHER" id="PTHR47396:SF1">
    <property type="entry name" value="ATP-DEPENDENT HELICASE IRC3-RELATED"/>
    <property type="match status" value="1"/>
</dbReference>
<dbReference type="InterPro" id="IPR001650">
    <property type="entry name" value="Helicase_C-like"/>
</dbReference>
<dbReference type="SMART" id="SM00487">
    <property type="entry name" value="DEXDc"/>
    <property type="match status" value="1"/>
</dbReference>
<dbReference type="RefSeq" id="WP_151002535.1">
    <property type="nucleotide sequence ID" value="NZ_BPQY01000272.1"/>
</dbReference>
<organism evidence="3 4">
    <name type="scientific">Methylobacterium soli</name>
    <dbReference type="NCBI Taxonomy" id="553447"/>
    <lineage>
        <taxon>Bacteria</taxon>
        <taxon>Pseudomonadati</taxon>
        <taxon>Pseudomonadota</taxon>
        <taxon>Alphaproteobacteria</taxon>
        <taxon>Hyphomicrobiales</taxon>
        <taxon>Methylobacteriaceae</taxon>
        <taxon>Methylobacterium</taxon>
    </lineage>
</organism>
<dbReference type="InterPro" id="IPR014001">
    <property type="entry name" value="Helicase_ATP-bd"/>
</dbReference>
<proteinExistence type="predicted"/>
<keyword evidence="4" id="KW-1185">Reference proteome</keyword>
<dbReference type="AlphaFoldDB" id="A0A6L3SUT9"/>
<dbReference type="PROSITE" id="PS51192">
    <property type="entry name" value="HELICASE_ATP_BIND_1"/>
    <property type="match status" value="1"/>
</dbReference>
<dbReference type="GO" id="GO:0004386">
    <property type="term" value="F:helicase activity"/>
    <property type="evidence" value="ECO:0007669"/>
    <property type="project" value="UniProtKB-KW"/>
</dbReference>
<dbReference type="GO" id="GO:0005829">
    <property type="term" value="C:cytosol"/>
    <property type="evidence" value="ECO:0007669"/>
    <property type="project" value="TreeGrafter"/>
</dbReference>